<feature type="domain" description="Tyrosine-protein kinase G-rich" evidence="2">
    <location>
        <begin position="10"/>
        <end position="55"/>
    </location>
</feature>
<dbReference type="RefSeq" id="WP_321553720.1">
    <property type="nucleotide sequence ID" value="NZ_JAXIVU010000011.1"/>
</dbReference>
<evidence type="ECO:0000259" key="2">
    <source>
        <dbReference type="Pfam" id="PF13807"/>
    </source>
</evidence>
<keyword evidence="4" id="KW-1185">Reference proteome</keyword>
<dbReference type="EMBL" id="JAXIVU010000011">
    <property type="protein sequence ID" value="MDY7219628.1"/>
    <property type="molecule type" value="Genomic_DNA"/>
</dbReference>
<dbReference type="InterPro" id="IPR032807">
    <property type="entry name" value="GNVR"/>
</dbReference>
<dbReference type="Pfam" id="PF13807">
    <property type="entry name" value="GNVR"/>
    <property type="match status" value="1"/>
</dbReference>
<protein>
    <submittedName>
        <fullName evidence="3">GNVR domain-containing protein</fullName>
    </submittedName>
</protein>
<proteinExistence type="predicted"/>
<evidence type="ECO:0000256" key="1">
    <source>
        <dbReference type="SAM" id="Phobius"/>
    </source>
</evidence>
<evidence type="ECO:0000313" key="3">
    <source>
        <dbReference type="EMBL" id="MDY7219628.1"/>
    </source>
</evidence>
<evidence type="ECO:0000313" key="4">
    <source>
        <dbReference type="Proteomes" id="UP001294570"/>
    </source>
</evidence>
<reference evidence="3 4" key="1">
    <citation type="submission" date="2023-12" db="EMBL/GenBank/DDBJ databases">
        <title>Denitrificimonas halotolerans sp. nov.,a novel species isolated from landfill leachate.</title>
        <authorList>
            <person name="Wang S."/>
        </authorList>
    </citation>
    <scope>NUCLEOTIDE SEQUENCE [LARGE SCALE GENOMIC DNA]</scope>
    <source>
        <strain evidence="3 4">JX-1</strain>
    </source>
</reference>
<accession>A0ABU5GVG0</accession>
<organism evidence="3 4">
    <name type="scientific">Denitrificimonas halotolerans</name>
    <dbReference type="NCBI Taxonomy" id="3098930"/>
    <lineage>
        <taxon>Bacteria</taxon>
        <taxon>Pseudomonadati</taxon>
        <taxon>Pseudomonadota</taxon>
        <taxon>Gammaproteobacteria</taxon>
        <taxon>Pseudomonadales</taxon>
        <taxon>Pseudomonadaceae</taxon>
        <taxon>Denitrificimonas</taxon>
    </lineage>
</organism>
<keyword evidence="1" id="KW-0812">Transmembrane</keyword>
<feature type="transmembrane region" description="Helical" evidence="1">
    <location>
        <begin position="34"/>
        <end position="57"/>
    </location>
</feature>
<sequence>MLKAYTLDDTQTSVVVVDEAAEVPTAPIKPKKTMIVAVGIVLGGMLGIFVALVRIAIRARKKAL</sequence>
<name>A0ABU5GVG0_9GAMM</name>
<keyword evidence="1" id="KW-0472">Membrane</keyword>
<gene>
    <name evidence="3" type="ORF">TOI97_08645</name>
</gene>
<dbReference type="Proteomes" id="UP001294570">
    <property type="component" value="Unassembled WGS sequence"/>
</dbReference>
<comment type="caution">
    <text evidence="3">The sequence shown here is derived from an EMBL/GenBank/DDBJ whole genome shotgun (WGS) entry which is preliminary data.</text>
</comment>
<keyword evidence="1" id="KW-1133">Transmembrane helix</keyword>